<protein>
    <submittedName>
        <fullName evidence="3">Protein Gdpd4</fullName>
    </submittedName>
</protein>
<evidence type="ECO:0000313" key="3">
    <source>
        <dbReference type="EMBL" id="ERL65471.1"/>
    </source>
</evidence>
<dbReference type="RefSeq" id="WP_022529145.1">
    <property type="nucleotide sequence ID" value="NZ_KI271586.1"/>
</dbReference>
<reference evidence="4" key="1">
    <citation type="journal article" date="2013" name="Genome Announc.">
        <title>Whole-Genome Sequencing of Lactobacillus shenzhenensis Strain LY-73T.</title>
        <authorList>
            <person name="Lin Z."/>
            <person name="Liu Z."/>
            <person name="Yang R."/>
            <person name="Zou Y."/>
            <person name="Wan D."/>
            <person name="Chen J."/>
            <person name="Guo M."/>
            <person name="Zhao J."/>
            <person name="Fang C."/>
            <person name="Yang R."/>
            <person name="Liu F."/>
        </authorList>
    </citation>
    <scope>NUCLEOTIDE SEQUENCE [LARGE SCALE GENOMIC DNA]</scope>
    <source>
        <strain evidence="4">LY-73</strain>
    </source>
</reference>
<organism evidence="3 4">
    <name type="scientific">Schleiferilactobacillus shenzhenensis LY-73</name>
    <dbReference type="NCBI Taxonomy" id="1231336"/>
    <lineage>
        <taxon>Bacteria</taxon>
        <taxon>Bacillati</taxon>
        <taxon>Bacillota</taxon>
        <taxon>Bacilli</taxon>
        <taxon>Lactobacillales</taxon>
        <taxon>Lactobacillaceae</taxon>
        <taxon>Schleiferilactobacillus</taxon>
    </lineage>
</organism>
<dbReference type="PANTHER" id="PTHR46211:SF14">
    <property type="entry name" value="GLYCEROPHOSPHODIESTER PHOSPHODIESTERASE"/>
    <property type="match status" value="1"/>
</dbReference>
<dbReference type="OrthoDB" id="384721at2"/>
<feature type="domain" description="GP-PDE" evidence="2">
    <location>
        <begin position="22"/>
        <end position="253"/>
    </location>
</feature>
<dbReference type="HOGENOM" id="CLU_048255_1_0_9"/>
<dbReference type="STRING" id="1231336.L248_2544"/>
<dbReference type="Gene3D" id="3.20.20.190">
    <property type="entry name" value="Phosphatidylinositol (PI) phosphodiesterase"/>
    <property type="match status" value="1"/>
</dbReference>
<evidence type="ECO:0000256" key="1">
    <source>
        <dbReference type="SAM" id="Phobius"/>
    </source>
</evidence>
<dbReference type="GO" id="GO:0006629">
    <property type="term" value="P:lipid metabolic process"/>
    <property type="evidence" value="ECO:0007669"/>
    <property type="project" value="InterPro"/>
</dbReference>
<dbReference type="CDD" id="cd08556">
    <property type="entry name" value="GDPD"/>
    <property type="match status" value="1"/>
</dbReference>
<dbReference type="InterPro" id="IPR017946">
    <property type="entry name" value="PLC-like_Pdiesterase_TIM-brl"/>
</dbReference>
<dbReference type="eggNOG" id="COG0584">
    <property type="taxonomic scope" value="Bacteria"/>
</dbReference>
<evidence type="ECO:0000313" key="4">
    <source>
        <dbReference type="Proteomes" id="UP000030647"/>
    </source>
</evidence>
<proteinExistence type="predicted"/>
<dbReference type="PANTHER" id="PTHR46211">
    <property type="entry name" value="GLYCEROPHOSPHORYL DIESTER PHOSPHODIESTERASE"/>
    <property type="match status" value="1"/>
</dbReference>
<keyword evidence="1" id="KW-1133">Transmembrane helix</keyword>
<dbReference type="PROSITE" id="PS51704">
    <property type="entry name" value="GP_PDE"/>
    <property type="match status" value="1"/>
</dbReference>
<sequence length="478" mass="53034">MPAKKIAIMALLVSIYILSAGFLVVGHRGDPLNAPEETFQSDDSAFKHGANYVELDLHVSKDNVLVISHDRDLYRVTNTHAIVSQNNFADLQKLHQANGEPIHSLAELFAHYQNDPNAKFLLETKKTAKGNPKNMESLLVALIKQYHMENRVMVHSFSYESLEEMKKLMPSIPRIFIAGSLGRLNFQRFTVTTGVNISSEITTPQLVNQLHYIGQKVFVWDEMTEKQQQWNSVVNLPIDGVVTNYPEVGHEYQVLKGSANVRTTDQDVGIVSAKPLTTYENPYLRVQNQTQAQPGTAYHATQYVSMEGRAYYQIGTNTYVDADYVNPETLCATLVPFVNASVRLRPTVTATPAYGSPTHPQAVTGVIQPQKRYRITAIKVVNSSTWVQTKVGWVNTAKLLLHLPAAAPTQTPGALAAFYQEPAKSRIALLDLTALVPGSQLIKPAKVPATASPQKTRLAAWNPQFLTYLAARQTAKKE</sequence>
<evidence type="ECO:0000259" key="2">
    <source>
        <dbReference type="PROSITE" id="PS51704"/>
    </source>
</evidence>
<gene>
    <name evidence="3" type="ORF">L248_2544</name>
</gene>
<dbReference type="SUPFAM" id="SSF51695">
    <property type="entry name" value="PLC-like phosphodiesterases"/>
    <property type="match status" value="1"/>
</dbReference>
<keyword evidence="1" id="KW-0472">Membrane</keyword>
<dbReference type="InterPro" id="IPR030395">
    <property type="entry name" value="GP_PDE_dom"/>
</dbReference>
<accession>U4TKU7</accession>
<dbReference type="Pfam" id="PF03009">
    <property type="entry name" value="GDPD"/>
    <property type="match status" value="1"/>
</dbReference>
<dbReference type="EMBL" id="KI271586">
    <property type="protein sequence ID" value="ERL65471.1"/>
    <property type="molecule type" value="Genomic_DNA"/>
</dbReference>
<dbReference type="Proteomes" id="UP000030647">
    <property type="component" value="Unassembled WGS sequence"/>
</dbReference>
<name>U4TKU7_9LACO</name>
<keyword evidence="4" id="KW-1185">Reference proteome</keyword>
<keyword evidence="1" id="KW-0812">Transmembrane</keyword>
<feature type="transmembrane region" description="Helical" evidence="1">
    <location>
        <begin position="6"/>
        <end position="25"/>
    </location>
</feature>
<dbReference type="GO" id="GO:0008081">
    <property type="term" value="F:phosphoric diester hydrolase activity"/>
    <property type="evidence" value="ECO:0007669"/>
    <property type="project" value="InterPro"/>
</dbReference>
<dbReference type="AlphaFoldDB" id="U4TKU7"/>